<organism evidence="4 5">
    <name type="scientific">Yoonia sediminilitoris</name>
    <dbReference type="NCBI Taxonomy" id="1286148"/>
    <lineage>
        <taxon>Bacteria</taxon>
        <taxon>Pseudomonadati</taxon>
        <taxon>Pseudomonadota</taxon>
        <taxon>Alphaproteobacteria</taxon>
        <taxon>Rhodobacterales</taxon>
        <taxon>Paracoccaceae</taxon>
        <taxon>Yoonia</taxon>
    </lineage>
</organism>
<evidence type="ECO:0000259" key="3">
    <source>
        <dbReference type="Pfam" id="PF26514"/>
    </source>
</evidence>
<keyword evidence="2" id="KW-0732">Signal</keyword>
<keyword evidence="1" id="KW-0472">Membrane</keyword>
<feature type="signal peptide" evidence="2">
    <location>
        <begin position="1"/>
        <end position="21"/>
    </location>
</feature>
<keyword evidence="1" id="KW-0812">Transmembrane</keyword>
<evidence type="ECO:0000313" key="5">
    <source>
        <dbReference type="Proteomes" id="UP000244523"/>
    </source>
</evidence>
<dbReference type="RefSeq" id="WP_133175970.1">
    <property type="nucleotide sequence ID" value="NZ_QBUD01000004.1"/>
</dbReference>
<dbReference type="Proteomes" id="UP000244523">
    <property type="component" value="Unassembled WGS sequence"/>
</dbReference>
<dbReference type="InterPro" id="IPR058486">
    <property type="entry name" value="DUF8173"/>
</dbReference>
<keyword evidence="5" id="KW-1185">Reference proteome</keyword>
<sequence>MRQLLMCVIVGLATALGPASAQEMSRTHGGDTFIAAESVTKNLSAPGDVFAAGSAITTSGSASGDIHIAGFDLDISTQVGGNLYAAGSSITIGAPVAQDVTAAGFSLRSTADAITDGNLRFFGRNLTIEGPVAGALTAMGGNIHLNAPVQGEAWIVAESVTYGPQARIDGNLILSVEDGKPVPVRVLPAERITLEDWDRDEVFAELERNWDRVEMPGLPIWMSLFSAFLITTIFLLLVAAVFLTFAPKRVERLRVRVTAQPLQTFLLGVIGLSALFGVVPVAALTLIGIPFIPFALLLIVVAWTLGYLLAAYAVARRILVAFGGAPDPSVGVRLLAVAGALVAVAILNFIPFVGWVINYTLVLLGVGAITAWLLSSFIPDPDPALELNMRDKAPD</sequence>
<gene>
    <name evidence="4" type="ORF">C8N45_104246</name>
</gene>
<feature type="transmembrane region" description="Helical" evidence="1">
    <location>
        <begin position="331"/>
        <end position="350"/>
    </location>
</feature>
<reference evidence="4 5" key="1">
    <citation type="submission" date="2018-04" db="EMBL/GenBank/DDBJ databases">
        <title>Genomic Encyclopedia of Archaeal and Bacterial Type Strains, Phase II (KMG-II): from individual species to whole genera.</title>
        <authorList>
            <person name="Goeker M."/>
        </authorList>
    </citation>
    <scope>NUCLEOTIDE SEQUENCE [LARGE SCALE GENOMIC DNA]</scope>
    <source>
        <strain evidence="4 5">DSM 29955</strain>
    </source>
</reference>
<evidence type="ECO:0000313" key="4">
    <source>
        <dbReference type="EMBL" id="PUB15626.1"/>
    </source>
</evidence>
<dbReference type="OrthoDB" id="7948603at2"/>
<protein>
    <recommendedName>
        <fullName evidence="3">DUF8173 domain-containing protein</fullName>
    </recommendedName>
</protein>
<dbReference type="Pfam" id="PF26514">
    <property type="entry name" value="DUF8173"/>
    <property type="match status" value="1"/>
</dbReference>
<accession>A0A2T6KIS7</accession>
<feature type="domain" description="DUF8173" evidence="3">
    <location>
        <begin position="223"/>
        <end position="370"/>
    </location>
</feature>
<evidence type="ECO:0000256" key="1">
    <source>
        <dbReference type="SAM" id="Phobius"/>
    </source>
</evidence>
<feature type="chain" id="PRO_5015419179" description="DUF8173 domain-containing protein" evidence="2">
    <location>
        <begin position="22"/>
        <end position="395"/>
    </location>
</feature>
<dbReference type="AlphaFoldDB" id="A0A2T6KIS7"/>
<evidence type="ECO:0000256" key="2">
    <source>
        <dbReference type="SAM" id="SignalP"/>
    </source>
</evidence>
<proteinExistence type="predicted"/>
<feature type="transmembrane region" description="Helical" evidence="1">
    <location>
        <begin position="295"/>
        <end position="319"/>
    </location>
</feature>
<name>A0A2T6KIS7_9RHOB</name>
<keyword evidence="1" id="KW-1133">Transmembrane helix</keyword>
<feature type="transmembrane region" description="Helical" evidence="1">
    <location>
        <begin position="356"/>
        <end position="374"/>
    </location>
</feature>
<dbReference type="EMBL" id="QBUD01000004">
    <property type="protein sequence ID" value="PUB15626.1"/>
    <property type="molecule type" value="Genomic_DNA"/>
</dbReference>
<feature type="transmembrane region" description="Helical" evidence="1">
    <location>
        <begin position="220"/>
        <end position="245"/>
    </location>
</feature>
<comment type="caution">
    <text evidence="4">The sequence shown here is derived from an EMBL/GenBank/DDBJ whole genome shotgun (WGS) entry which is preliminary data.</text>
</comment>
<feature type="transmembrane region" description="Helical" evidence="1">
    <location>
        <begin position="265"/>
        <end position="289"/>
    </location>
</feature>